<evidence type="ECO:0000313" key="1">
    <source>
        <dbReference type="EMBL" id="CAH1647205.1"/>
    </source>
</evidence>
<keyword evidence="2" id="KW-1185">Reference proteome</keyword>
<sequence>MDQNVFVANNINQIDN</sequence>
<dbReference type="Proteomes" id="UP001153321">
    <property type="component" value="Chromosome 9"/>
</dbReference>
<protein>
    <submittedName>
        <fullName evidence="1">Uncharacterized protein</fullName>
    </submittedName>
</protein>
<name>A0A9P0IG80_SPOLI</name>
<proteinExistence type="predicted"/>
<organism evidence="1 2">
    <name type="scientific">Spodoptera littoralis</name>
    <name type="common">Egyptian cotton leafworm</name>
    <dbReference type="NCBI Taxonomy" id="7109"/>
    <lineage>
        <taxon>Eukaryota</taxon>
        <taxon>Metazoa</taxon>
        <taxon>Ecdysozoa</taxon>
        <taxon>Arthropoda</taxon>
        <taxon>Hexapoda</taxon>
        <taxon>Insecta</taxon>
        <taxon>Pterygota</taxon>
        <taxon>Neoptera</taxon>
        <taxon>Endopterygota</taxon>
        <taxon>Lepidoptera</taxon>
        <taxon>Glossata</taxon>
        <taxon>Ditrysia</taxon>
        <taxon>Noctuoidea</taxon>
        <taxon>Noctuidae</taxon>
        <taxon>Amphipyrinae</taxon>
        <taxon>Spodoptera</taxon>
    </lineage>
</organism>
<reference evidence="1" key="1">
    <citation type="submission" date="2022-02" db="EMBL/GenBank/DDBJ databases">
        <authorList>
            <person name="King R."/>
        </authorList>
    </citation>
    <scope>NUCLEOTIDE SEQUENCE</scope>
</reference>
<dbReference type="AlphaFoldDB" id="A0A9P0IG80"/>
<dbReference type="EMBL" id="LR824540">
    <property type="protein sequence ID" value="CAH1647205.1"/>
    <property type="molecule type" value="Genomic_DNA"/>
</dbReference>
<accession>A0A9P0IG80</accession>
<gene>
    <name evidence="1" type="ORF">SPLIT_LOCUS12556</name>
</gene>
<evidence type="ECO:0000313" key="2">
    <source>
        <dbReference type="Proteomes" id="UP001153321"/>
    </source>
</evidence>